<dbReference type="InterPro" id="IPR039448">
    <property type="entry name" value="Beta_helix"/>
</dbReference>
<dbReference type="EMBL" id="UINC01093053">
    <property type="protein sequence ID" value="SVC47159.1"/>
    <property type="molecule type" value="Genomic_DNA"/>
</dbReference>
<evidence type="ECO:0000313" key="2">
    <source>
        <dbReference type="EMBL" id="SVC47159.1"/>
    </source>
</evidence>
<dbReference type="SUPFAM" id="SSF51126">
    <property type="entry name" value="Pectin lyase-like"/>
    <property type="match status" value="1"/>
</dbReference>
<dbReference type="PANTHER" id="PTHR11319:SF35">
    <property type="entry name" value="OUTER MEMBRANE PROTEIN PMPC-RELATED"/>
    <property type="match status" value="1"/>
</dbReference>
<dbReference type="InterPro" id="IPR006626">
    <property type="entry name" value="PbH1"/>
</dbReference>
<feature type="domain" description="Right handed beta helix" evidence="1">
    <location>
        <begin position="106"/>
        <end position="239"/>
    </location>
</feature>
<evidence type="ECO:0000259" key="1">
    <source>
        <dbReference type="Pfam" id="PF13229"/>
    </source>
</evidence>
<accession>A0A382ME41</accession>
<dbReference type="PANTHER" id="PTHR11319">
    <property type="entry name" value="G PROTEIN-COUPLED RECEPTOR-RELATED"/>
    <property type="match status" value="1"/>
</dbReference>
<dbReference type="Pfam" id="PF13229">
    <property type="entry name" value="Beta_helix"/>
    <property type="match status" value="1"/>
</dbReference>
<name>A0A382ME41_9ZZZZ</name>
<dbReference type="Gene3D" id="2.160.20.10">
    <property type="entry name" value="Single-stranded right-handed beta-helix, Pectin lyase-like"/>
    <property type="match status" value="1"/>
</dbReference>
<feature type="non-terminal residue" evidence="2">
    <location>
        <position position="1"/>
    </location>
</feature>
<dbReference type="InterPro" id="IPR011050">
    <property type="entry name" value="Pectin_lyase_fold/virulence"/>
</dbReference>
<reference evidence="2" key="1">
    <citation type="submission" date="2018-05" db="EMBL/GenBank/DDBJ databases">
        <authorList>
            <person name="Lanie J.A."/>
            <person name="Ng W.-L."/>
            <person name="Kazmierczak K.M."/>
            <person name="Andrzejewski T.M."/>
            <person name="Davidsen T.M."/>
            <person name="Wayne K.J."/>
            <person name="Tettelin H."/>
            <person name="Glass J.I."/>
            <person name="Rusch D."/>
            <person name="Podicherti R."/>
            <person name="Tsui H.-C.T."/>
            <person name="Winkler M.E."/>
        </authorList>
    </citation>
    <scope>NUCLEOTIDE SEQUENCE</scope>
</reference>
<dbReference type="InterPro" id="IPR012334">
    <property type="entry name" value="Pectin_lyas_fold"/>
</dbReference>
<protein>
    <recommendedName>
        <fullName evidence="1">Right handed beta helix domain-containing protein</fullName>
    </recommendedName>
</protein>
<gene>
    <name evidence="2" type="ORF">METZ01_LOCUS300013</name>
</gene>
<dbReference type="SMART" id="SM00710">
    <property type="entry name" value="PbH1"/>
    <property type="match status" value="8"/>
</dbReference>
<feature type="non-terminal residue" evidence="2">
    <location>
        <position position="385"/>
    </location>
</feature>
<dbReference type="AlphaFoldDB" id="A0A382ME41"/>
<organism evidence="2">
    <name type="scientific">marine metagenome</name>
    <dbReference type="NCBI Taxonomy" id="408172"/>
    <lineage>
        <taxon>unclassified sequences</taxon>
        <taxon>metagenomes</taxon>
        <taxon>ecological metagenomes</taxon>
    </lineage>
</organism>
<sequence length="385" mass="39413">PTIQEAIEASSDGDTVLVAAGTYYENLNFGGDNLVLIGEDSSNTIIDGSLGSPPNGSVIYLQNGEDSTTLVRNFTLRNGTGYQFNGGAIVMGGHGDPHSDNPGPRLENLFVTGNDYEAITSFGASYQLRNSRIIGNNGSGLGFTYTQNPIIENVIISNNTSGGVKISESAKPHFENVDIIDNTNNGDGGGIYAAIGGYPILNNCEVSGNTSQGAGGGICLDGGHISIINSSITGNAAGNSGTGNSTSSGGGGGLYIGHYWGDDYAAIISNSTIGNNYAPSGGGIKVAQRMNANGAVLLTNTQIVGNSSEGYAVTGSDCFIIFNNVTISNNTGDSGLLEFGNGAKTVFMNTIVYGNTPSTIYSNGPDNHTFSYSNIEGGQAGLILT</sequence>
<proteinExistence type="predicted"/>